<feature type="transmembrane region" description="Helical" evidence="1">
    <location>
        <begin position="326"/>
        <end position="345"/>
    </location>
</feature>
<evidence type="ECO:0000313" key="3">
    <source>
        <dbReference type="EMBL" id="SHH18183.1"/>
    </source>
</evidence>
<keyword evidence="1" id="KW-0472">Membrane</keyword>
<evidence type="ECO:0000256" key="1">
    <source>
        <dbReference type="SAM" id="Phobius"/>
    </source>
</evidence>
<feature type="transmembrane region" description="Helical" evidence="1">
    <location>
        <begin position="37"/>
        <end position="56"/>
    </location>
</feature>
<evidence type="ECO:0000313" key="4">
    <source>
        <dbReference type="Proteomes" id="UP000184268"/>
    </source>
</evidence>
<feature type="transmembrane region" description="Helical" evidence="1">
    <location>
        <begin position="107"/>
        <end position="129"/>
    </location>
</feature>
<accession>A0A1M5QXA4</accession>
<name>A0A1M5QXA4_9GAMM</name>
<keyword evidence="4" id="KW-1185">Reference proteome</keyword>
<feature type="transmembrane region" description="Helical" evidence="1">
    <location>
        <begin position="357"/>
        <end position="379"/>
    </location>
</feature>
<organism evidence="3 4">
    <name type="scientific">Ferrimonas marina</name>
    <dbReference type="NCBI Taxonomy" id="299255"/>
    <lineage>
        <taxon>Bacteria</taxon>
        <taxon>Pseudomonadati</taxon>
        <taxon>Pseudomonadota</taxon>
        <taxon>Gammaproteobacteria</taxon>
        <taxon>Alteromonadales</taxon>
        <taxon>Ferrimonadaceae</taxon>
        <taxon>Ferrimonas</taxon>
    </lineage>
</organism>
<feature type="transmembrane region" description="Helical" evidence="1">
    <location>
        <begin position="391"/>
        <end position="411"/>
    </location>
</feature>
<reference evidence="4" key="1">
    <citation type="submission" date="2016-11" db="EMBL/GenBank/DDBJ databases">
        <authorList>
            <person name="Varghese N."/>
            <person name="Submissions S."/>
        </authorList>
    </citation>
    <scope>NUCLEOTIDE SEQUENCE [LARGE SCALE GENOMIC DNA]</scope>
    <source>
        <strain evidence="4">DSM 16917</strain>
    </source>
</reference>
<feature type="transmembrane region" description="Helical" evidence="1">
    <location>
        <begin position="208"/>
        <end position="235"/>
    </location>
</feature>
<keyword evidence="1" id="KW-1133">Transmembrane helix</keyword>
<dbReference type="Pfam" id="PF20604">
    <property type="entry name" value="DUF6798"/>
    <property type="match status" value="1"/>
</dbReference>
<feature type="domain" description="DUF6798" evidence="2">
    <location>
        <begin position="427"/>
        <end position="480"/>
    </location>
</feature>
<protein>
    <recommendedName>
        <fullName evidence="2">DUF6798 domain-containing protein</fullName>
    </recommendedName>
</protein>
<feature type="transmembrane region" description="Helical" evidence="1">
    <location>
        <begin position="181"/>
        <end position="202"/>
    </location>
</feature>
<evidence type="ECO:0000259" key="2">
    <source>
        <dbReference type="Pfam" id="PF20604"/>
    </source>
</evidence>
<dbReference type="EMBL" id="FQXG01000002">
    <property type="protein sequence ID" value="SHH18183.1"/>
    <property type="molecule type" value="Genomic_DNA"/>
</dbReference>
<proteinExistence type="predicted"/>
<dbReference type="STRING" id="299255.SAMN02745129_1378"/>
<dbReference type="InterPro" id="IPR046477">
    <property type="entry name" value="DUF6798"/>
</dbReference>
<dbReference type="OrthoDB" id="5489924at2"/>
<gene>
    <name evidence="3" type="ORF">SAMN02745129_1378</name>
</gene>
<keyword evidence="1" id="KW-0812">Transmembrane</keyword>
<dbReference type="Proteomes" id="UP000184268">
    <property type="component" value="Unassembled WGS sequence"/>
</dbReference>
<feature type="transmembrane region" description="Helical" evidence="1">
    <location>
        <begin position="247"/>
        <end position="267"/>
    </location>
</feature>
<dbReference type="AlphaFoldDB" id="A0A1M5QXA4"/>
<sequence>MEKGIQAEKVKEGLQAIEPAPTVARGSQARAQSWGSLGFWLCLPLFAIAYTQAPFFSSNQHHYFLRGIAQSGEGYLTQDWLANTVDTSPLFTALIQVTESAFAGYSVLAYAFYYIVLSMVFLYASVGIAVRTWKMEQQSSAIWALALALTILLSYPFEMLSKTVIGMDIGYHLEEGVAKQYLLDGLLQPSTFGVFLLLSVYFTLSHKWAGAVLAGAFAAIVHPSYLLPAAVLTLFSMIQALRHTRSLSFTFWLGTLSLVLVLPVVLYNLSTFSATSESIKSEAYRILVTDRLAHHAMITTWLNKTVVIKVGLVCLALYLTRHRPVCLVLALGFGWAVVGTAAQYVTGSHFLALLFPWRISVALVPLASVLIIGAAIAWLERSRVWVPQAGQVLKTTAMVAMVTLLFSGTYFQLARLTAHEMDDVQGIIKHAKSIRSPGQLYVVPRQVEGLRLGAGVPVWADYKSLPYKDIDVITWNTRLKQSEALYRSTPENACDNLKQVLATTPVTHVILPAADSWQQCPGTELLYQDSYYMLVQDSSKSLGLVTAN</sequence>
<dbReference type="RefSeq" id="WP_067658066.1">
    <property type="nucleotide sequence ID" value="NZ_FQXG01000002.1"/>
</dbReference>
<feature type="transmembrane region" description="Helical" evidence="1">
    <location>
        <begin position="141"/>
        <end position="160"/>
    </location>
</feature>